<feature type="region of interest" description="Disordered" evidence="1">
    <location>
        <begin position="182"/>
        <end position="203"/>
    </location>
</feature>
<keyword evidence="2" id="KW-1133">Transmembrane helix</keyword>
<reference evidence="4 5" key="1">
    <citation type="journal article" date="2018" name="BMC Genomics">
        <title>The genome of Naegleria lovaniensis, the basis for a comparative approach to unravel pathogenicity factors of the human pathogenic amoeba N. fowleri.</title>
        <authorList>
            <person name="Liechti N."/>
            <person name="Schurch N."/>
            <person name="Bruggmann R."/>
            <person name="Wittwer M."/>
        </authorList>
    </citation>
    <scope>NUCLEOTIDE SEQUENCE [LARGE SCALE GENOMIC DNA]</scope>
    <source>
        <strain evidence="4 5">ATCC 30569</strain>
    </source>
</reference>
<feature type="signal peptide" evidence="3">
    <location>
        <begin position="1"/>
        <end position="30"/>
    </location>
</feature>
<dbReference type="GeneID" id="68092585"/>
<organism evidence="4 5">
    <name type="scientific">Naegleria lovaniensis</name>
    <name type="common">Amoeba</name>
    <dbReference type="NCBI Taxonomy" id="51637"/>
    <lineage>
        <taxon>Eukaryota</taxon>
        <taxon>Discoba</taxon>
        <taxon>Heterolobosea</taxon>
        <taxon>Tetramitia</taxon>
        <taxon>Eutetramitia</taxon>
        <taxon>Vahlkampfiidae</taxon>
        <taxon>Naegleria</taxon>
    </lineage>
</organism>
<dbReference type="AlphaFoldDB" id="A0AA88GZU5"/>
<evidence type="ECO:0000313" key="5">
    <source>
        <dbReference type="Proteomes" id="UP000816034"/>
    </source>
</evidence>
<dbReference type="EMBL" id="PYSW02000009">
    <property type="protein sequence ID" value="KAG2388684.1"/>
    <property type="molecule type" value="Genomic_DNA"/>
</dbReference>
<dbReference type="InterPro" id="IPR053320">
    <property type="entry name" value="Protein_DD3-3_O-glyco"/>
</dbReference>
<dbReference type="PANTHER" id="PTHR35170">
    <property type="entry name" value="PROTEIN DD3-3"/>
    <property type="match status" value="1"/>
</dbReference>
<dbReference type="Proteomes" id="UP000816034">
    <property type="component" value="Unassembled WGS sequence"/>
</dbReference>
<comment type="caution">
    <text evidence="4">The sequence shown here is derived from an EMBL/GenBank/DDBJ whole genome shotgun (WGS) entry which is preliminary data.</text>
</comment>
<keyword evidence="2" id="KW-0472">Membrane</keyword>
<evidence type="ECO:0000313" key="4">
    <source>
        <dbReference type="EMBL" id="KAG2388684.1"/>
    </source>
</evidence>
<feature type="region of interest" description="Disordered" evidence="1">
    <location>
        <begin position="123"/>
        <end position="150"/>
    </location>
</feature>
<feature type="compositionally biased region" description="Polar residues" evidence="1">
    <location>
        <begin position="188"/>
        <end position="198"/>
    </location>
</feature>
<keyword evidence="3" id="KW-0732">Signal</keyword>
<accession>A0AA88GZU5</accession>
<keyword evidence="5" id="KW-1185">Reference proteome</keyword>
<keyword evidence="2" id="KW-0812">Transmembrane</keyword>
<gene>
    <name evidence="4" type="ORF">C9374_000123</name>
</gene>
<evidence type="ECO:0000256" key="1">
    <source>
        <dbReference type="SAM" id="MobiDB-lite"/>
    </source>
</evidence>
<feature type="chain" id="PRO_5041684810" evidence="3">
    <location>
        <begin position="31"/>
        <end position="631"/>
    </location>
</feature>
<evidence type="ECO:0000256" key="2">
    <source>
        <dbReference type="SAM" id="Phobius"/>
    </source>
</evidence>
<feature type="transmembrane region" description="Helical" evidence="2">
    <location>
        <begin position="611"/>
        <end position="630"/>
    </location>
</feature>
<dbReference type="RefSeq" id="XP_044552676.1">
    <property type="nucleotide sequence ID" value="XM_044688048.1"/>
</dbReference>
<feature type="compositionally biased region" description="Polar residues" evidence="1">
    <location>
        <begin position="460"/>
        <end position="469"/>
    </location>
</feature>
<evidence type="ECO:0000256" key="3">
    <source>
        <dbReference type="SAM" id="SignalP"/>
    </source>
</evidence>
<proteinExistence type="predicted"/>
<sequence length="631" mass="71417">MKPFLRRGALSGLAVVFILLCVMLNPLVKADIYLHNPRGSNDRNCEFNANRNNANRLFDSQNNAAGGYACPRKIGGPDVITPTMYYYVGSILPIEWTAQHSCGFRNTFCNIVIQYMCDDTSPGLRDGTPESENDPATDTIDEKNNNNTRYGMHEPMEYYKKCNTRRRNNGLYLADQKQQNPGFLLPTSPATRTRQNPNGARHGWECPEERDYYPYWHPTPWKDIAVFTHNTSMCEWYQANSENVVGRYECLTRDGNPTVYNGEQDCISEGHSWILSNPHNVNPPECLSTDLIQTRDNHLGSAVDVSLAGAAAASQMSAQSITPQLARYYWAVPNDVHERCVLRVRYNITTMEFHPFETDSKSNYPNHPLRQDPFETFGYPNYLSLAINTHQYGRTFQDRSYVFRIKARPPNIPAWATIYNLNVRGKRGNIVQTFPSTEYDFVPSYLEAKGGDFLHIQWTGSDYNPQRNPNDAEGAPNTGDRSNLVQADFAGQNFPRNMSRVTMFLNNDGKPDYEFILRLAFIDQNIYNTSECMDWQSLLDKNGGNKNKAEQDINNCAKLNNAPNGPYFDAGLHELKANGVFAYMCTRNNNFSNRSQKGLLVVTGAKFNGAIGPQFSVTLLVLVLIISSLIM</sequence>
<feature type="region of interest" description="Disordered" evidence="1">
    <location>
        <begin position="460"/>
        <end position="483"/>
    </location>
</feature>
<name>A0AA88GZU5_NAELO</name>
<protein>
    <submittedName>
        <fullName evidence="4">Uncharacterized protein</fullName>
    </submittedName>
</protein>
<dbReference type="PANTHER" id="PTHR35170:SF1">
    <property type="entry name" value="PROTEIN DD3-3"/>
    <property type="match status" value="1"/>
</dbReference>